<dbReference type="PANTHER" id="PTHR31836">
    <property type="match status" value="1"/>
</dbReference>
<organism evidence="4">
    <name type="scientific">Dichomitus squalens</name>
    <dbReference type="NCBI Taxonomy" id="114155"/>
    <lineage>
        <taxon>Eukaryota</taxon>
        <taxon>Fungi</taxon>
        <taxon>Dikarya</taxon>
        <taxon>Basidiomycota</taxon>
        <taxon>Agaricomycotina</taxon>
        <taxon>Agaricomycetes</taxon>
        <taxon>Polyporales</taxon>
        <taxon>Polyporaceae</taxon>
        <taxon>Dichomitus</taxon>
    </lineage>
</organism>
<dbReference type="SUPFAM" id="SSF50685">
    <property type="entry name" value="Barwin-like endoglucanases"/>
    <property type="match status" value="1"/>
</dbReference>
<keyword evidence="1 3" id="KW-0732">Signal</keyword>
<evidence type="ECO:0000256" key="1">
    <source>
        <dbReference type="ARBA" id="ARBA00022729"/>
    </source>
</evidence>
<dbReference type="CDD" id="cd22191">
    <property type="entry name" value="DPBB_RlpA_EXP_N-like"/>
    <property type="match status" value="1"/>
</dbReference>
<feature type="compositionally biased region" description="Pro residues" evidence="2">
    <location>
        <begin position="155"/>
        <end position="171"/>
    </location>
</feature>
<evidence type="ECO:0000256" key="2">
    <source>
        <dbReference type="SAM" id="MobiDB-lite"/>
    </source>
</evidence>
<sequence>MFTLARRFRSTLLFVALASTLVLADGSHEHRGLNHAHRHLAVNLTERDGHVQKRFDNTRFTYFPVGVNACGSFDHDSDFIVALNTHQWDGGSHCYEEITITYQGKSAKAKITDECEECPWAAIDLSPGLFQYLVPGGLPVGEVYGEWVFGAGDAPAPPPPTTSKAPPPPPTTTHTTHKTTSTTHTTSTHHTTTSHSTTSTTSTTHTTSSSTSTSSTSTSSAPTATVTSWDTGNLNQFNLALIQLVDLSNAIMVSPGDVQ</sequence>
<feature type="compositionally biased region" description="Low complexity" evidence="2">
    <location>
        <begin position="172"/>
        <end position="225"/>
    </location>
</feature>
<dbReference type="InterPro" id="IPR036908">
    <property type="entry name" value="RlpA-like_sf"/>
</dbReference>
<dbReference type="EMBL" id="ML143395">
    <property type="protein sequence ID" value="TBU32302.1"/>
    <property type="molecule type" value="Genomic_DNA"/>
</dbReference>
<dbReference type="AlphaFoldDB" id="A0A4V2K5E3"/>
<accession>A0A4V2K5E3</accession>
<dbReference type="OrthoDB" id="623670at2759"/>
<feature type="region of interest" description="Disordered" evidence="2">
    <location>
        <begin position="154"/>
        <end position="230"/>
    </location>
</feature>
<dbReference type="PANTHER" id="PTHR31836:SF28">
    <property type="entry name" value="SRCR DOMAIN-CONTAINING PROTEIN-RELATED"/>
    <property type="match status" value="1"/>
</dbReference>
<feature type="signal peptide" evidence="3">
    <location>
        <begin position="1"/>
        <end position="24"/>
    </location>
</feature>
<proteinExistence type="predicted"/>
<dbReference type="Gene3D" id="2.40.40.10">
    <property type="entry name" value="RlpA-like domain"/>
    <property type="match status" value="1"/>
</dbReference>
<reference evidence="4" key="1">
    <citation type="submission" date="2019-01" db="EMBL/GenBank/DDBJ databases">
        <title>Draft genome sequences of three monokaryotic isolates of the white-rot basidiomycete fungus Dichomitus squalens.</title>
        <authorList>
            <consortium name="DOE Joint Genome Institute"/>
            <person name="Lopez S.C."/>
            <person name="Andreopoulos B."/>
            <person name="Pangilinan J."/>
            <person name="Lipzen A."/>
            <person name="Riley R."/>
            <person name="Ahrendt S."/>
            <person name="Ng V."/>
            <person name="Barry K."/>
            <person name="Daum C."/>
            <person name="Grigoriev I.V."/>
            <person name="Hilden K.S."/>
            <person name="Makela M.R."/>
            <person name="de Vries R.P."/>
        </authorList>
    </citation>
    <scope>NUCLEOTIDE SEQUENCE [LARGE SCALE GENOMIC DNA]</scope>
    <source>
        <strain evidence="4">OM18370.1</strain>
    </source>
</reference>
<gene>
    <name evidence="4" type="ORF">BD311DRAFT_803902</name>
</gene>
<evidence type="ECO:0000256" key="3">
    <source>
        <dbReference type="SAM" id="SignalP"/>
    </source>
</evidence>
<feature type="chain" id="PRO_5043433773" evidence="3">
    <location>
        <begin position="25"/>
        <end position="259"/>
    </location>
</feature>
<dbReference type="InterPro" id="IPR051477">
    <property type="entry name" value="Expansin_CellWall"/>
</dbReference>
<protein>
    <submittedName>
        <fullName evidence="4">Uncharacterized protein</fullName>
    </submittedName>
</protein>
<name>A0A4V2K5E3_9APHY</name>
<evidence type="ECO:0000313" key="4">
    <source>
        <dbReference type="EMBL" id="TBU32302.1"/>
    </source>
</evidence>
<dbReference type="Proteomes" id="UP000292957">
    <property type="component" value="Unassembled WGS sequence"/>
</dbReference>